<keyword evidence="1" id="KW-0812">Transmembrane</keyword>
<keyword evidence="1" id="KW-0472">Membrane</keyword>
<dbReference type="EMBL" id="AC008007">
    <property type="protein sequence ID" value="AAF69552.1"/>
    <property type="molecule type" value="Genomic_DNA"/>
</dbReference>
<sequence length="128" mass="15491">MGAMQPAAKDKDLLIFLRIRNQKKKTPCKINKNQQSEIEIMKTNKPRTMQFLQIKEREREKREIRSREERGGEEERDVGFLILKFLFFLHSHGRFLFISHFISFYSIFFIGYSFFFDSFCFFIGHFCI</sequence>
<evidence type="ECO:0000256" key="1">
    <source>
        <dbReference type="SAM" id="Phobius"/>
    </source>
</evidence>
<protein>
    <submittedName>
        <fullName evidence="2">F12M16.9</fullName>
    </submittedName>
</protein>
<reference evidence="2" key="3">
    <citation type="submission" date="2000-10" db="EMBL/GenBank/DDBJ databases">
        <authorList>
            <person name="Chao Q."/>
            <person name="Brooks S."/>
            <person name="Buehler E."/>
            <person name="Johnson-Hopson C."/>
            <person name="Khan S."/>
            <person name="Kim C."/>
            <person name="Shinn P."/>
            <person name="Altafi H."/>
            <person name="Bei B."/>
            <person name="Chin C."/>
            <person name="Chiou J."/>
            <person name="Choi E."/>
            <person name="Conn L."/>
            <person name="Conway A."/>
            <person name="Gonzalez A."/>
            <person name="Hansen N."/>
            <person name="Howing B."/>
            <person name="Koo T."/>
            <person name="Lam B."/>
            <person name="Lee J."/>
            <person name="Lenz C."/>
            <person name="Li J."/>
            <person name="Liu A."/>
            <person name="Liu J."/>
            <person name="Liu S."/>
            <person name="Mukharsky N."/>
            <person name="Nguyen M."/>
            <person name="Palm C."/>
            <person name="Pham P."/>
            <person name="Sakano H."/>
            <person name="Schwartz J."/>
            <person name="Southwick A."/>
            <person name="Thaveri A."/>
            <person name="Toriumi M."/>
            <person name="Vaysberg M."/>
            <person name="Yu G."/>
            <person name="Davis R."/>
            <person name="Federspiel N."/>
            <person name="Theologis A."/>
            <person name="Ecker J."/>
        </authorList>
    </citation>
    <scope>NUCLEOTIDE SEQUENCE</scope>
</reference>
<keyword evidence="1" id="KW-1133">Transmembrane helix</keyword>
<reference key="2">
    <citation type="journal article" date="2000" name="Nature">
        <title>Sequence and analysis of chromosome 1 of the plant Arabidopsis thaliana.</title>
        <authorList>
            <person name="Theologis A."/>
            <person name="Ecker J.R."/>
            <person name="Palm C.J."/>
            <person name="Federspiel N.A."/>
            <person name="Kaul S."/>
            <person name="White O."/>
            <person name="Alonso J."/>
            <person name="Altafi H."/>
            <person name="Araujo R."/>
            <person name="Bowman C.L."/>
            <person name="Brooks S.Y."/>
            <person name="Buehler E."/>
            <person name="Chan A."/>
            <person name="Chao Q."/>
            <person name="Chen H."/>
            <person name="Cheuk R.F."/>
            <person name="Chin C.W."/>
            <person name="Chung M.K."/>
            <person name="Conn L."/>
            <person name="Conway A.B."/>
            <person name="Conway A.R."/>
            <person name="Creasy T.H."/>
            <person name="Dewar K."/>
            <person name="Dunn P."/>
            <person name="Etgu P."/>
            <person name="Feldblyum T.V."/>
            <person name="Feng J."/>
            <person name="Fong B."/>
            <person name="Fujii C.Y."/>
            <person name="Gill J.E."/>
            <person name="Goldsmith A.D."/>
            <person name="Haas B."/>
            <person name="Hansen N.F."/>
            <person name="Hughes B."/>
            <person name="Huizar L."/>
            <person name="Hunter J.L."/>
            <person name="Jenkins J."/>
            <person name="Johnson-Hopson C."/>
            <person name="Khan S."/>
            <person name="Khaykin E."/>
            <person name="Kim C.J."/>
            <person name="Koo H.L."/>
            <person name="Kremenetskaia I."/>
            <person name="Kurtz D.B."/>
            <person name="Kwan A."/>
            <person name="Lam B."/>
            <person name="Langin-Hooper S."/>
            <person name="Lee A."/>
            <person name="Lee J.M."/>
            <person name="Lenz C.A."/>
            <person name="Li J.H."/>
            <person name="Li Y."/>
            <person name="Lin X."/>
            <person name="Liu S.X."/>
            <person name="Liu Z.A."/>
            <person name="Luros J.S."/>
            <person name="Maiti R."/>
            <person name="Marziali A."/>
            <person name="Militscher J."/>
            <person name="Miranda M."/>
            <person name="Nguyen M."/>
            <person name="Nierman W.C."/>
            <person name="Osborne B.I."/>
            <person name="Pai G."/>
            <person name="Peterson J."/>
            <person name="Pham P.K."/>
            <person name="Rizzo M."/>
            <person name="Rooney T."/>
            <person name="Rowley D."/>
            <person name="Sakano H."/>
            <person name="Salzberg S.L."/>
            <person name="Schwartz J.R."/>
            <person name="Shinn P."/>
            <person name="Southwick A.M."/>
            <person name="Sun H."/>
            <person name="Tallon L.J."/>
            <person name="Tambunga G."/>
            <person name="Toriumi M.J."/>
            <person name="Town C.D."/>
            <person name="Utterback T."/>
            <person name="Van Aken S."/>
            <person name="Vaysberg M."/>
            <person name="Vysotskaia V.S."/>
            <person name="Walker M."/>
            <person name="Wu D."/>
            <person name="Yu G."/>
            <person name="Fraser C.M."/>
            <person name="Venter J.C."/>
            <person name="Davis R.W."/>
        </authorList>
    </citation>
    <scope>NUCLEOTIDE SEQUENCE [LARGE SCALE GENOMIC DNA]</scope>
    <source>
        <strain>cv. Columbia</strain>
    </source>
</reference>
<accession>Q9MAI2</accession>
<name>Q9MAI2_ARATH</name>
<feature type="transmembrane region" description="Helical" evidence="1">
    <location>
        <begin position="95"/>
        <end position="115"/>
    </location>
</feature>
<reference evidence="2" key="1">
    <citation type="submission" date="1999-09" db="EMBL/GenBank/DDBJ databases">
        <title>Genomic sequence for Arabidopsis thaliana BAC F12M16 from chromosome I.</title>
        <authorList>
            <person name="Kim C."/>
            <person name="Brooks S."/>
            <person name="Buehler E."/>
            <person name="Chao Q."/>
            <person name="Dunn P."/>
            <person name="Khan S."/>
            <person name="Shinn P."/>
            <person name="Altafi H."/>
            <person name="Araujo R."/>
            <person name="Conn L."/>
            <person name="Conway A.B."/>
            <person name="Gonzalez A."/>
            <person name="Hansen N.F."/>
            <person name="Huizar L."/>
            <person name="Kremenetskaia I."/>
            <person name="Lenz C."/>
            <person name="Li J."/>
            <person name="Liu S."/>
            <person name="Luros S."/>
            <person name="Rowley D."/>
            <person name="Schwartz J."/>
            <person name="Toriumi M."/>
            <person name="Vysotskaia V."/>
            <person name="Yu G."/>
            <person name="Davis R.W."/>
            <person name="Federspiel N.A."/>
            <person name="Theologis A."/>
            <person name="Ecker J.R."/>
        </authorList>
    </citation>
    <scope>NUCLEOTIDE SEQUENCE</scope>
</reference>
<dbReference type="AlphaFoldDB" id="Q9MAI2"/>
<proteinExistence type="predicted"/>
<evidence type="ECO:0000313" key="2">
    <source>
        <dbReference type="EMBL" id="AAF69552.1"/>
    </source>
</evidence>
<organism evidence="2">
    <name type="scientific">Arabidopsis thaliana</name>
    <name type="common">Mouse-ear cress</name>
    <dbReference type="NCBI Taxonomy" id="3702"/>
    <lineage>
        <taxon>Eukaryota</taxon>
        <taxon>Viridiplantae</taxon>
        <taxon>Streptophyta</taxon>
        <taxon>Embryophyta</taxon>
        <taxon>Tracheophyta</taxon>
        <taxon>Spermatophyta</taxon>
        <taxon>Magnoliopsida</taxon>
        <taxon>eudicotyledons</taxon>
        <taxon>Gunneridae</taxon>
        <taxon>Pentapetalae</taxon>
        <taxon>rosids</taxon>
        <taxon>malvids</taxon>
        <taxon>Brassicales</taxon>
        <taxon>Brassicaceae</taxon>
        <taxon>Camelineae</taxon>
        <taxon>Arabidopsis</taxon>
    </lineage>
</organism>